<sequence>TDAVSLAVADGAGRAVLSVDSLVLRPVAAEQISGARGGRQESLFRLEWAEFAAPAAADAQVGDGWAVLGSEGLFGAGVAAYADLDALAAAVDGGAESPEYVVVSLAAALERPDAASQARVDAVLGSPGVANQARPAIEDTPEGRTGPRADGAASPARQAFEDRGLGAEPQVAGRGGVGDTPSPAEAAHHATTQALHLLQSWLADDRFADARLVLLTSGAVATQAAEPVADLAGAAVWGLVRSAESENPGRFVLVDVDGAADSRTAVSGALASGEPQVAVRDGVLRAPRLARAVVDAEQASDFGAEGTVLVTGASGTLGGLLARHLVAERGVRQLLLVSRRGAEAPGAPELGAELAELGAEVRWAACDVADRDALAAALATVPAEHPLTAVVHTAGVLDDGVIGSLTPERLAKVLRPKVDAAWNLHELTATADLSAFVVFSSAAGVFGNPGQGNYAAANAYVDALAQHRRARGLAGTSLAWGLWA</sequence>
<dbReference type="CDD" id="cd08956">
    <property type="entry name" value="KR_3_FAS_SDR_x"/>
    <property type="match status" value="1"/>
</dbReference>
<dbReference type="Proteomes" id="UP000275401">
    <property type="component" value="Unassembled WGS sequence"/>
</dbReference>
<evidence type="ECO:0000313" key="5">
    <source>
        <dbReference type="EMBL" id="RNG13833.1"/>
    </source>
</evidence>
<dbReference type="InterPro" id="IPR036291">
    <property type="entry name" value="NAD(P)-bd_dom_sf"/>
</dbReference>
<feature type="domain" description="Ketoreductase" evidence="4">
    <location>
        <begin position="306"/>
        <end position="483"/>
    </location>
</feature>
<dbReference type="GO" id="GO:0006633">
    <property type="term" value="P:fatty acid biosynthetic process"/>
    <property type="evidence" value="ECO:0007669"/>
    <property type="project" value="TreeGrafter"/>
</dbReference>
<proteinExistence type="predicted"/>
<dbReference type="SMART" id="SM00822">
    <property type="entry name" value="PKS_KR"/>
    <property type="match status" value="1"/>
</dbReference>
<keyword evidence="1" id="KW-0808">Transferase</keyword>
<keyword evidence="6" id="KW-1185">Reference proteome</keyword>
<dbReference type="SUPFAM" id="SSF51735">
    <property type="entry name" value="NAD(P)-binding Rossmann-fold domains"/>
    <property type="match status" value="2"/>
</dbReference>
<dbReference type="InterPro" id="IPR057326">
    <property type="entry name" value="KR_dom"/>
</dbReference>
<evidence type="ECO:0000256" key="2">
    <source>
        <dbReference type="ARBA" id="ARBA00023268"/>
    </source>
</evidence>
<dbReference type="GO" id="GO:0004312">
    <property type="term" value="F:fatty acid synthase activity"/>
    <property type="evidence" value="ECO:0007669"/>
    <property type="project" value="TreeGrafter"/>
</dbReference>
<evidence type="ECO:0000256" key="1">
    <source>
        <dbReference type="ARBA" id="ARBA00022679"/>
    </source>
</evidence>
<feature type="non-terminal residue" evidence="5">
    <location>
        <position position="484"/>
    </location>
</feature>
<feature type="non-terminal residue" evidence="5">
    <location>
        <position position="1"/>
    </location>
</feature>
<dbReference type="Gene3D" id="3.40.50.720">
    <property type="entry name" value="NAD(P)-binding Rossmann-like Domain"/>
    <property type="match status" value="1"/>
</dbReference>
<dbReference type="InterPro" id="IPR050091">
    <property type="entry name" value="PKS_NRPS_Biosynth_Enz"/>
</dbReference>
<gene>
    <name evidence="5" type="ORF">EEJ42_31605</name>
</gene>
<dbReference type="Pfam" id="PF08659">
    <property type="entry name" value="KR"/>
    <property type="match status" value="1"/>
</dbReference>
<evidence type="ECO:0000313" key="6">
    <source>
        <dbReference type="Proteomes" id="UP000275401"/>
    </source>
</evidence>
<comment type="caution">
    <text evidence="5">The sequence shown here is derived from an EMBL/GenBank/DDBJ whole genome shotgun (WGS) entry which is preliminary data.</text>
</comment>
<dbReference type="PANTHER" id="PTHR43775:SF51">
    <property type="entry name" value="INACTIVE PHENOLPHTHIOCEROL SYNTHESIS POLYKETIDE SYNTHASE TYPE I PKS1-RELATED"/>
    <property type="match status" value="1"/>
</dbReference>
<evidence type="ECO:0000256" key="3">
    <source>
        <dbReference type="SAM" id="MobiDB-lite"/>
    </source>
</evidence>
<dbReference type="PANTHER" id="PTHR43775">
    <property type="entry name" value="FATTY ACID SYNTHASE"/>
    <property type="match status" value="1"/>
</dbReference>
<dbReference type="InterPro" id="IPR013968">
    <property type="entry name" value="PKS_KR"/>
</dbReference>
<protein>
    <submittedName>
        <fullName evidence="5">SDR family NAD(P)-dependent oxidoreductase</fullName>
    </submittedName>
</protein>
<dbReference type="RefSeq" id="WP_123105290.1">
    <property type="nucleotide sequence ID" value="NZ_RIBZ01000461.1"/>
</dbReference>
<name>A0A3M8VCM8_9ACTN</name>
<accession>A0A3M8VCM8</accession>
<feature type="region of interest" description="Disordered" evidence="3">
    <location>
        <begin position="130"/>
        <end position="189"/>
    </location>
</feature>
<keyword evidence="2" id="KW-0511">Multifunctional enzyme</keyword>
<dbReference type="EMBL" id="RIBZ01000461">
    <property type="protein sequence ID" value="RNG13833.1"/>
    <property type="molecule type" value="Genomic_DNA"/>
</dbReference>
<reference evidence="5 6" key="1">
    <citation type="submission" date="2018-11" db="EMBL/GenBank/DDBJ databases">
        <title>The Potential of Streptomyces as Biocontrol Agents against the Tomato grey mould, Botrytis cinerea (Gray mold) Frontiers in Microbiology.</title>
        <authorList>
            <person name="Li D."/>
        </authorList>
    </citation>
    <scope>NUCLEOTIDE SEQUENCE [LARGE SCALE GENOMIC DNA]</scope>
    <source>
        <strain evidence="5 6">NEAU-LD23</strain>
    </source>
</reference>
<dbReference type="Pfam" id="PF22953">
    <property type="entry name" value="SpnB_Rossmann"/>
    <property type="match status" value="1"/>
</dbReference>
<organism evidence="5 6">
    <name type="scientific">Streptomyces botrytidirepellens</name>
    <dbReference type="NCBI Taxonomy" id="2486417"/>
    <lineage>
        <taxon>Bacteria</taxon>
        <taxon>Bacillati</taxon>
        <taxon>Actinomycetota</taxon>
        <taxon>Actinomycetes</taxon>
        <taxon>Kitasatosporales</taxon>
        <taxon>Streptomycetaceae</taxon>
        <taxon>Streptomyces</taxon>
    </lineage>
</organism>
<evidence type="ECO:0000259" key="4">
    <source>
        <dbReference type="SMART" id="SM00822"/>
    </source>
</evidence>
<dbReference type="AlphaFoldDB" id="A0A3M8VCM8"/>
<dbReference type="InterPro" id="IPR055123">
    <property type="entry name" value="SpnB-like_Rossmann"/>
</dbReference>